<feature type="transmembrane region" description="Helical" evidence="1">
    <location>
        <begin position="40"/>
        <end position="60"/>
    </location>
</feature>
<sequence length="75" mass="8874">MEELLRESIWFWLLIGSILVGQSTWLFLDSGKRGGMKWFWGLWALTQFPTPLIVYWVFVIRPSRKKRGRSGQDSN</sequence>
<evidence type="ECO:0000313" key="2">
    <source>
        <dbReference type="EMBL" id="OBR63212.1"/>
    </source>
</evidence>
<comment type="caution">
    <text evidence="2">The sequence shown here is derived from an EMBL/GenBank/DDBJ whole genome shotgun (WGS) entry which is preliminary data.</text>
</comment>
<dbReference type="EMBL" id="LYPA01000074">
    <property type="protein sequence ID" value="OBR63212.1"/>
    <property type="molecule type" value="Genomic_DNA"/>
</dbReference>
<feature type="transmembrane region" description="Helical" evidence="1">
    <location>
        <begin position="9"/>
        <end position="28"/>
    </location>
</feature>
<dbReference type="AlphaFoldDB" id="A0A1A5YC91"/>
<keyword evidence="1" id="KW-0812">Transmembrane</keyword>
<evidence type="ECO:0000313" key="3">
    <source>
        <dbReference type="Proteomes" id="UP000092024"/>
    </source>
</evidence>
<dbReference type="Proteomes" id="UP000092024">
    <property type="component" value="Unassembled WGS sequence"/>
</dbReference>
<organism evidence="2 3">
    <name type="scientific">Paenibacillus oryzae</name>
    <dbReference type="NCBI Taxonomy" id="1844972"/>
    <lineage>
        <taxon>Bacteria</taxon>
        <taxon>Bacillati</taxon>
        <taxon>Bacillota</taxon>
        <taxon>Bacilli</taxon>
        <taxon>Bacillales</taxon>
        <taxon>Paenibacillaceae</taxon>
        <taxon>Paenibacillus</taxon>
    </lineage>
</organism>
<dbReference type="OrthoDB" id="2353968at2"/>
<proteinExistence type="predicted"/>
<gene>
    <name evidence="2" type="ORF">A7K91_24980</name>
</gene>
<evidence type="ECO:0000256" key="1">
    <source>
        <dbReference type="SAM" id="Phobius"/>
    </source>
</evidence>
<keyword evidence="3" id="KW-1185">Reference proteome</keyword>
<dbReference type="RefSeq" id="WP_068686478.1">
    <property type="nucleotide sequence ID" value="NZ_LYPA01000074.1"/>
</dbReference>
<dbReference type="STRING" id="1844972.A7K91_24980"/>
<evidence type="ECO:0008006" key="4">
    <source>
        <dbReference type="Google" id="ProtNLM"/>
    </source>
</evidence>
<accession>A0A1A5YC91</accession>
<name>A0A1A5YC91_9BACL</name>
<reference evidence="2 3" key="1">
    <citation type="submission" date="2016-05" db="EMBL/GenBank/DDBJ databases">
        <title>Paenibacillus oryzae. sp. nov., isolated from the rice root.</title>
        <authorList>
            <person name="Zhang J."/>
            <person name="Zhang X."/>
        </authorList>
    </citation>
    <scope>NUCLEOTIDE SEQUENCE [LARGE SCALE GENOMIC DNA]</scope>
    <source>
        <strain evidence="2 3">1DrF-4</strain>
    </source>
</reference>
<keyword evidence="1" id="KW-1133">Transmembrane helix</keyword>
<keyword evidence="1" id="KW-0472">Membrane</keyword>
<protein>
    <recommendedName>
        <fullName evidence="4">SigmaY antisigma factor component</fullName>
    </recommendedName>
</protein>